<dbReference type="PANTHER" id="PTHR37488">
    <property type="entry name" value="DUF1275 DOMAIN-CONTAINING PROTEIN"/>
    <property type="match status" value="1"/>
</dbReference>
<keyword evidence="1" id="KW-1133">Transmembrane helix</keyword>
<dbReference type="EMBL" id="KL584834">
    <property type="protein sequence ID" value="KEQ62642.1"/>
    <property type="molecule type" value="Genomic_DNA"/>
</dbReference>
<keyword evidence="1" id="KW-0472">Membrane</keyword>
<organism evidence="2 3">
    <name type="scientific">Aureobasidium melanogenum (strain CBS 110374)</name>
    <name type="common">Aureobasidium pullulans var. melanogenum</name>
    <dbReference type="NCBI Taxonomy" id="1043003"/>
    <lineage>
        <taxon>Eukaryota</taxon>
        <taxon>Fungi</taxon>
        <taxon>Dikarya</taxon>
        <taxon>Ascomycota</taxon>
        <taxon>Pezizomycotina</taxon>
        <taxon>Dothideomycetes</taxon>
        <taxon>Dothideomycetidae</taxon>
        <taxon>Dothideales</taxon>
        <taxon>Saccotheciaceae</taxon>
        <taxon>Aureobasidium</taxon>
    </lineage>
</organism>
<name>A0A074VY90_AURM1</name>
<dbReference type="STRING" id="1043003.A0A074VY90"/>
<gene>
    <name evidence="2" type="ORF">M437DRAFT_66497</name>
</gene>
<accession>A0A074VY90</accession>
<reference evidence="2 3" key="1">
    <citation type="journal article" date="2014" name="BMC Genomics">
        <title>Genome sequencing of four Aureobasidium pullulans varieties: biotechnological potential, stress tolerance, and description of new species.</title>
        <authorList>
            <person name="Gostin Ar C."/>
            <person name="Ohm R.A."/>
            <person name="Kogej T."/>
            <person name="Sonjak S."/>
            <person name="Turk M."/>
            <person name="Zajc J."/>
            <person name="Zalar P."/>
            <person name="Grube M."/>
            <person name="Sun H."/>
            <person name="Han J."/>
            <person name="Sharma A."/>
            <person name="Chiniquy J."/>
            <person name="Ngan C.Y."/>
            <person name="Lipzen A."/>
            <person name="Barry K."/>
            <person name="Grigoriev I.V."/>
            <person name="Gunde-Cimerman N."/>
        </authorList>
    </citation>
    <scope>NUCLEOTIDE SEQUENCE [LARGE SCALE GENOMIC DNA]</scope>
    <source>
        <strain evidence="2 3">CBS 110374</strain>
    </source>
</reference>
<feature type="transmembrane region" description="Helical" evidence="1">
    <location>
        <begin position="181"/>
        <end position="203"/>
    </location>
</feature>
<evidence type="ECO:0000313" key="3">
    <source>
        <dbReference type="Proteomes" id="UP000030672"/>
    </source>
</evidence>
<evidence type="ECO:0000256" key="1">
    <source>
        <dbReference type="SAM" id="Phobius"/>
    </source>
</evidence>
<feature type="transmembrane region" description="Helical" evidence="1">
    <location>
        <begin position="92"/>
        <end position="117"/>
    </location>
</feature>
<dbReference type="InterPro" id="IPR010699">
    <property type="entry name" value="DUF1275"/>
</dbReference>
<dbReference type="PANTHER" id="PTHR37488:SF2">
    <property type="entry name" value="DUF1275 DOMAIN-CONTAINING PROTEIN"/>
    <property type="match status" value="1"/>
</dbReference>
<dbReference type="Proteomes" id="UP000030672">
    <property type="component" value="Unassembled WGS sequence"/>
</dbReference>
<protein>
    <recommendedName>
        <fullName evidence="4">DUF1275 domain protein</fullName>
    </recommendedName>
</protein>
<dbReference type="AlphaFoldDB" id="A0A074VY90"/>
<dbReference type="Pfam" id="PF06912">
    <property type="entry name" value="DUF1275"/>
    <property type="match status" value="1"/>
</dbReference>
<dbReference type="RefSeq" id="XP_040879665.1">
    <property type="nucleotide sequence ID" value="XM_041024761.1"/>
</dbReference>
<feature type="transmembrane region" description="Helical" evidence="1">
    <location>
        <begin position="123"/>
        <end position="145"/>
    </location>
</feature>
<proteinExistence type="predicted"/>
<evidence type="ECO:0008006" key="4">
    <source>
        <dbReference type="Google" id="ProtNLM"/>
    </source>
</evidence>
<keyword evidence="3" id="KW-1185">Reference proteome</keyword>
<keyword evidence="1" id="KW-0812">Transmembrane</keyword>
<dbReference type="HOGENOM" id="CLU_061825_1_2_1"/>
<evidence type="ECO:0000313" key="2">
    <source>
        <dbReference type="EMBL" id="KEQ62642.1"/>
    </source>
</evidence>
<dbReference type="GeneID" id="63918134"/>
<sequence length="230" mass="25160">MEDVHASASENNNHVKAQKGSRLSRYLKASIPADTHIIEFELLLLSFATGMQDAIAYPDFACFASNQTGNTIILAIGALDISSPHSSSHVDLINAVISLSCFAAGILTLGQLANWFGIRHLRWWLLASNLWQTVLMAVAAILAHAADNDTKPRFRKAALAILALSSGSQVGMVRALKITDITTAMVTAAYIDIFIDPSLFAGVTRNRQRNRRVGFLNMWDPRRLWGSVLV</sequence>